<evidence type="ECO:0000313" key="4">
    <source>
        <dbReference type="Proteomes" id="UP000218323"/>
    </source>
</evidence>
<dbReference type="GO" id="GO:0016757">
    <property type="term" value="F:glycosyltransferase activity"/>
    <property type="evidence" value="ECO:0007669"/>
    <property type="project" value="UniProtKB-KW"/>
</dbReference>
<dbReference type="CDD" id="cd06223">
    <property type="entry name" value="PRTases_typeI"/>
    <property type="match status" value="1"/>
</dbReference>
<dbReference type="AlphaFoldDB" id="A0A2A4ICM5"/>
<dbReference type="Gene3D" id="3.40.50.2020">
    <property type="match status" value="1"/>
</dbReference>
<evidence type="ECO:0000256" key="1">
    <source>
        <dbReference type="ARBA" id="ARBA00008007"/>
    </source>
</evidence>
<evidence type="ECO:0000259" key="2">
    <source>
        <dbReference type="Pfam" id="PF18912"/>
    </source>
</evidence>
<dbReference type="EMBL" id="NWVC01000001">
    <property type="protein sequence ID" value="PCG15888.1"/>
    <property type="molecule type" value="Genomic_DNA"/>
</dbReference>
<dbReference type="PANTHER" id="PTHR47505:SF1">
    <property type="entry name" value="DNA UTILIZATION PROTEIN YHGH"/>
    <property type="match status" value="1"/>
</dbReference>
<feature type="domain" description="Double zinc ribbon" evidence="2">
    <location>
        <begin position="23"/>
        <end position="82"/>
    </location>
</feature>
<dbReference type="InterPro" id="IPR044005">
    <property type="entry name" value="DZR_2"/>
</dbReference>
<dbReference type="InterPro" id="IPR029057">
    <property type="entry name" value="PRTase-like"/>
</dbReference>
<organism evidence="3 4">
    <name type="scientific">Sphingomonas adhaesiva</name>
    <dbReference type="NCBI Taxonomy" id="28212"/>
    <lineage>
        <taxon>Bacteria</taxon>
        <taxon>Pseudomonadati</taxon>
        <taxon>Pseudomonadota</taxon>
        <taxon>Alphaproteobacteria</taxon>
        <taxon>Sphingomonadales</taxon>
        <taxon>Sphingomonadaceae</taxon>
        <taxon>Sphingomonas</taxon>
    </lineage>
</organism>
<proteinExistence type="inferred from homology"/>
<dbReference type="InterPro" id="IPR051910">
    <property type="entry name" value="ComF/GntX_DNA_util-trans"/>
</dbReference>
<gene>
    <name evidence="3" type="ORF">COA07_02655</name>
</gene>
<dbReference type="Pfam" id="PF18912">
    <property type="entry name" value="DZR_2"/>
    <property type="match status" value="1"/>
</dbReference>
<evidence type="ECO:0000313" key="3">
    <source>
        <dbReference type="EMBL" id="PCG15888.1"/>
    </source>
</evidence>
<keyword evidence="3" id="KW-0328">Glycosyltransferase</keyword>
<dbReference type="PANTHER" id="PTHR47505">
    <property type="entry name" value="DNA UTILIZATION PROTEIN YHGH"/>
    <property type="match status" value="1"/>
</dbReference>
<sequence length="256" mass="27485">MIRLRLVRVRAGGHKGNVPLARLLNLALPPRCPGCGAIVEAPDRFCAGCWGGLRFLGPPWCATCHAPFDIDRGEGAQCGACLSIPPQHAGVSAAVAYGEVARTVALRLKYQRRTAYAVTMARLMQRHLPADADLLLPVPLHRWRLWTRGYNQAGLIAAALSRGSGVGSAMDLLRRRRATPVLRGRNPRERRQAVAGAFAVAPGAAERLRGRHVVLVDDVYTSGATTDACIAVLRRAGAARVTVLAWARVIAEAQDA</sequence>
<dbReference type="InterPro" id="IPR000836">
    <property type="entry name" value="PRTase_dom"/>
</dbReference>
<comment type="caution">
    <text evidence="3">The sequence shown here is derived from an EMBL/GenBank/DDBJ whole genome shotgun (WGS) entry which is preliminary data.</text>
</comment>
<dbReference type="SUPFAM" id="SSF53271">
    <property type="entry name" value="PRTase-like"/>
    <property type="match status" value="1"/>
</dbReference>
<dbReference type="RefSeq" id="WP_066707473.1">
    <property type="nucleotide sequence ID" value="NZ_JBHIWA010000002.1"/>
</dbReference>
<keyword evidence="4" id="KW-1185">Reference proteome</keyword>
<dbReference type="Proteomes" id="UP000218323">
    <property type="component" value="Unassembled WGS sequence"/>
</dbReference>
<protein>
    <submittedName>
        <fullName evidence="3">Amidophosphoribosyltransferase</fullName>
    </submittedName>
</protein>
<name>A0A2A4ICM5_9SPHN</name>
<keyword evidence="3" id="KW-0808">Transferase</keyword>
<reference evidence="3 4" key="1">
    <citation type="submission" date="2017-09" db="EMBL/GenBank/DDBJ databases">
        <title>Sphingomonas adhaesiva DSM 7418, whole genome shotgun sequence.</title>
        <authorList>
            <person name="Feng G."/>
            <person name="Zhu H."/>
        </authorList>
    </citation>
    <scope>NUCLEOTIDE SEQUENCE [LARGE SCALE GENOMIC DNA]</scope>
    <source>
        <strain evidence="3 4">DSM 7418</strain>
    </source>
</reference>
<comment type="similarity">
    <text evidence="1">Belongs to the ComF/GntX family.</text>
</comment>
<accession>A0A2A4ICM5</accession>